<feature type="signal peptide" evidence="1">
    <location>
        <begin position="1"/>
        <end position="30"/>
    </location>
</feature>
<evidence type="ECO:0000256" key="1">
    <source>
        <dbReference type="SAM" id="SignalP"/>
    </source>
</evidence>
<proteinExistence type="predicted"/>
<evidence type="ECO:0000313" key="4">
    <source>
        <dbReference type="Proteomes" id="UP001501470"/>
    </source>
</evidence>
<comment type="caution">
    <text evidence="3">The sequence shown here is derived from an EMBL/GenBank/DDBJ whole genome shotgun (WGS) entry which is preliminary data.</text>
</comment>
<dbReference type="InterPro" id="IPR035992">
    <property type="entry name" value="Ricin_B-like_lectins"/>
</dbReference>
<reference evidence="4" key="1">
    <citation type="journal article" date="2019" name="Int. J. Syst. Evol. Microbiol.">
        <title>The Global Catalogue of Microorganisms (GCM) 10K type strain sequencing project: providing services to taxonomists for standard genome sequencing and annotation.</title>
        <authorList>
            <consortium name="The Broad Institute Genomics Platform"/>
            <consortium name="The Broad Institute Genome Sequencing Center for Infectious Disease"/>
            <person name="Wu L."/>
            <person name="Ma J."/>
        </authorList>
    </citation>
    <scope>NUCLEOTIDE SEQUENCE [LARGE SCALE GENOMIC DNA]</scope>
    <source>
        <strain evidence="4">JCM 15933</strain>
    </source>
</reference>
<accession>A0ABP4MFG1</accession>
<keyword evidence="4" id="KW-1185">Reference proteome</keyword>
<dbReference type="Proteomes" id="UP001501470">
    <property type="component" value="Unassembled WGS sequence"/>
</dbReference>
<dbReference type="RefSeq" id="WP_344507202.1">
    <property type="nucleotide sequence ID" value="NZ_BAAAQD010000016.1"/>
</dbReference>
<dbReference type="Pfam" id="PF14200">
    <property type="entry name" value="RicinB_lectin_2"/>
    <property type="match status" value="1"/>
</dbReference>
<feature type="domain" description="Ricin B lectin" evidence="2">
    <location>
        <begin position="37"/>
        <end position="111"/>
    </location>
</feature>
<protein>
    <recommendedName>
        <fullName evidence="2">Ricin B lectin domain-containing protein</fullName>
    </recommendedName>
</protein>
<dbReference type="Gene3D" id="2.80.10.50">
    <property type="match status" value="1"/>
</dbReference>
<gene>
    <name evidence="3" type="ORF">GCM10009827_072460</name>
</gene>
<evidence type="ECO:0000313" key="3">
    <source>
        <dbReference type="EMBL" id="GAA1542393.1"/>
    </source>
</evidence>
<organism evidence="3 4">
    <name type="scientific">Dactylosporangium maewongense</name>
    <dbReference type="NCBI Taxonomy" id="634393"/>
    <lineage>
        <taxon>Bacteria</taxon>
        <taxon>Bacillati</taxon>
        <taxon>Actinomycetota</taxon>
        <taxon>Actinomycetes</taxon>
        <taxon>Micromonosporales</taxon>
        <taxon>Micromonosporaceae</taxon>
        <taxon>Dactylosporangium</taxon>
    </lineage>
</organism>
<dbReference type="SUPFAM" id="SSF50370">
    <property type="entry name" value="Ricin B-like lectins"/>
    <property type="match status" value="1"/>
</dbReference>
<keyword evidence="1" id="KW-0732">Signal</keyword>
<evidence type="ECO:0000259" key="2">
    <source>
        <dbReference type="Pfam" id="PF14200"/>
    </source>
</evidence>
<dbReference type="EMBL" id="BAAAQD010000016">
    <property type="protein sequence ID" value="GAA1542393.1"/>
    <property type="molecule type" value="Genomic_DNA"/>
</dbReference>
<dbReference type="PROSITE" id="PS50231">
    <property type="entry name" value="RICIN_B_LECTIN"/>
    <property type="match status" value="1"/>
</dbReference>
<dbReference type="InterPro" id="IPR000772">
    <property type="entry name" value="Ricin_B_lectin"/>
</dbReference>
<dbReference type="CDD" id="cd00161">
    <property type="entry name" value="beta-trefoil_Ricin-like"/>
    <property type="match status" value="1"/>
</dbReference>
<name>A0ABP4MFG1_9ACTN</name>
<sequence>MTIVSKSMRLLFAVTLAAGGVVAVSAPARAADGEWERLSSFATDKVAAVPAPYTTNDLQVVTAEYGNMAYNGQWKFTPLGNDRYTIQNRYSNQCLDTLGGLGSTAGTPVVQNPCDQTTSQKWVLIRDNGLQIWRITNDLSGLALAVETGADADGVGFVLANNARNNTKQMFQKWA</sequence>
<feature type="chain" id="PRO_5045119539" description="Ricin B lectin domain-containing protein" evidence="1">
    <location>
        <begin position="31"/>
        <end position="175"/>
    </location>
</feature>